<name>A0A9X1RXS9_9MICO</name>
<reference evidence="1" key="1">
    <citation type="submission" date="2021-04" db="EMBL/GenBank/DDBJ databases">
        <title>Microbacterium tenobrionis sp. nov. and Microbacterium allomyrinae sp. nov., isolated from larvae of Tenobrio molitor and Allomyrina dichotoma, respectively.</title>
        <authorList>
            <person name="Lee S.D."/>
        </authorList>
    </citation>
    <scope>NUCLEOTIDE SEQUENCE</scope>
    <source>
        <strain evidence="1">YMB-B2</strain>
    </source>
</reference>
<evidence type="ECO:0000313" key="1">
    <source>
        <dbReference type="EMBL" id="MCC2027956.1"/>
    </source>
</evidence>
<evidence type="ECO:0000313" key="2">
    <source>
        <dbReference type="Proteomes" id="UP001139289"/>
    </source>
</evidence>
<gene>
    <name evidence="1" type="ORF">KEC56_00170</name>
</gene>
<sequence length="328" mass="37411">MPLLMSDRAQLVSPLPIHSREEVRMLGISLHPSTWVRIRKGLYVERAAFEKLSPWDRYAVRVHAYVRMHPTAVLCLESAALVLGIPGFDEPKDIHVFDPDLPKTWRHADALTHTSVDPREIVVVSGIRVTGLRDTIVDLARVAQPAHALAMTDAAISPVQGGGAVLGDLIERAEDQRNRRGRARMRWVLENADARAESPPESVSRAVMLWSGYEKPELQREFSYDGFRDRSDFYFPSCRAIGEVDGWSKYELEEPEKAGERLKDEKRREDRLRRRGHPFARWEPRDVWQVAPMCLALDAIGIPVVEPPQPAMLATLRRNPRAKLRTRR</sequence>
<dbReference type="AlphaFoldDB" id="A0A9X1RXS9"/>
<dbReference type="EMBL" id="JAGTTM010000001">
    <property type="protein sequence ID" value="MCC2027956.1"/>
    <property type="molecule type" value="Genomic_DNA"/>
</dbReference>
<organism evidence="1 2">
    <name type="scientific">Microbacterium tenebrionis</name>
    <dbReference type="NCBI Taxonomy" id="2830665"/>
    <lineage>
        <taxon>Bacteria</taxon>
        <taxon>Bacillati</taxon>
        <taxon>Actinomycetota</taxon>
        <taxon>Actinomycetes</taxon>
        <taxon>Micrococcales</taxon>
        <taxon>Microbacteriaceae</taxon>
        <taxon>Microbacterium</taxon>
    </lineage>
</organism>
<keyword evidence="2" id="KW-1185">Reference proteome</keyword>
<proteinExistence type="predicted"/>
<evidence type="ECO:0008006" key="3">
    <source>
        <dbReference type="Google" id="ProtNLM"/>
    </source>
</evidence>
<accession>A0A9X1RXS9</accession>
<protein>
    <recommendedName>
        <fullName evidence="3">Transcriptional regulator, AbiEi antitoxin, Type IV TA system</fullName>
    </recommendedName>
</protein>
<comment type="caution">
    <text evidence="1">The sequence shown here is derived from an EMBL/GenBank/DDBJ whole genome shotgun (WGS) entry which is preliminary data.</text>
</comment>
<dbReference type="Proteomes" id="UP001139289">
    <property type="component" value="Unassembled WGS sequence"/>
</dbReference>